<protein>
    <submittedName>
        <fullName evidence="2">Uncharacterized protein</fullName>
    </submittedName>
</protein>
<comment type="caution">
    <text evidence="2">The sequence shown here is derived from an EMBL/GenBank/DDBJ whole genome shotgun (WGS) entry which is preliminary data.</text>
</comment>
<dbReference type="AlphaFoldDB" id="A0AAN7H373"/>
<organism evidence="2 3">
    <name type="scientific">Achaetomium macrosporum</name>
    <dbReference type="NCBI Taxonomy" id="79813"/>
    <lineage>
        <taxon>Eukaryota</taxon>
        <taxon>Fungi</taxon>
        <taxon>Dikarya</taxon>
        <taxon>Ascomycota</taxon>
        <taxon>Pezizomycotina</taxon>
        <taxon>Sordariomycetes</taxon>
        <taxon>Sordariomycetidae</taxon>
        <taxon>Sordariales</taxon>
        <taxon>Chaetomiaceae</taxon>
        <taxon>Achaetomium</taxon>
    </lineage>
</organism>
<dbReference type="Proteomes" id="UP001303760">
    <property type="component" value="Unassembled WGS sequence"/>
</dbReference>
<name>A0AAN7H373_9PEZI</name>
<reference evidence="2" key="1">
    <citation type="journal article" date="2023" name="Mol. Phylogenet. Evol.">
        <title>Genome-scale phylogeny and comparative genomics of the fungal order Sordariales.</title>
        <authorList>
            <person name="Hensen N."/>
            <person name="Bonometti L."/>
            <person name="Westerberg I."/>
            <person name="Brannstrom I.O."/>
            <person name="Guillou S."/>
            <person name="Cros-Aarteil S."/>
            <person name="Calhoun S."/>
            <person name="Haridas S."/>
            <person name="Kuo A."/>
            <person name="Mondo S."/>
            <person name="Pangilinan J."/>
            <person name="Riley R."/>
            <person name="LaButti K."/>
            <person name="Andreopoulos B."/>
            <person name="Lipzen A."/>
            <person name="Chen C."/>
            <person name="Yan M."/>
            <person name="Daum C."/>
            <person name="Ng V."/>
            <person name="Clum A."/>
            <person name="Steindorff A."/>
            <person name="Ohm R.A."/>
            <person name="Martin F."/>
            <person name="Silar P."/>
            <person name="Natvig D.O."/>
            <person name="Lalanne C."/>
            <person name="Gautier V."/>
            <person name="Ament-Velasquez S.L."/>
            <person name="Kruys A."/>
            <person name="Hutchinson M.I."/>
            <person name="Powell A.J."/>
            <person name="Barry K."/>
            <person name="Miller A.N."/>
            <person name="Grigoriev I.V."/>
            <person name="Debuchy R."/>
            <person name="Gladieux P."/>
            <person name="Hiltunen Thoren M."/>
            <person name="Johannesson H."/>
        </authorList>
    </citation>
    <scope>NUCLEOTIDE SEQUENCE</scope>
    <source>
        <strain evidence="2">CBS 532.94</strain>
    </source>
</reference>
<proteinExistence type="predicted"/>
<evidence type="ECO:0000256" key="1">
    <source>
        <dbReference type="SAM" id="MobiDB-lite"/>
    </source>
</evidence>
<keyword evidence="3" id="KW-1185">Reference proteome</keyword>
<evidence type="ECO:0000313" key="3">
    <source>
        <dbReference type="Proteomes" id="UP001303760"/>
    </source>
</evidence>
<sequence length="87" mass="9820">MPAHQMETPAKDDFPAWVKMAQTLATKLEALEHSQKHPTSANQGKNNKNDDKGDPMDLDAMKLAVARLWDAERSRHYNEGLCYLIPS</sequence>
<accession>A0AAN7H373</accession>
<evidence type="ECO:0000313" key="2">
    <source>
        <dbReference type="EMBL" id="KAK4233071.1"/>
    </source>
</evidence>
<feature type="region of interest" description="Disordered" evidence="1">
    <location>
        <begin position="31"/>
        <end position="56"/>
    </location>
</feature>
<gene>
    <name evidence="2" type="ORF">C8A03DRAFT_39247</name>
</gene>
<dbReference type="EMBL" id="MU860680">
    <property type="protein sequence ID" value="KAK4233071.1"/>
    <property type="molecule type" value="Genomic_DNA"/>
</dbReference>
<reference evidence="2" key="2">
    <citation type="submission" date="2023-05" db="EMBL/GenBank/DDBJ databases">
        <authorList>
            <consortium name="Lawrence Berkeley National Laboratory"/>
            <person name="Steindorff A."/>
            <person name="Hensen N."/>
            <person name="Bonometti L."/>
            <person name="Westerberg I."/>
            <person name="Brannstrom I.O."/>
            <person name="Guillou S."/>
            <person name="Cros-Aarteil S."/>
            <person name="Calhoun S."/>
            <person name="Haridas S."/>
            <person name="Kuo A."/>
            <person name="Mondo S."/>
            <person name="Pangilinan J."/>
            <person name="Riley R."/>
            <person name="Labutti K."/>
            <person name="Andreopoulos B."/>
            <person name="Lipzen A."/>
            <person name="Chen C."/>
            <person name="Yanf M."/>
            <person name="Daum C."/>
            <person name="Ng V."/>
            <person name="Clum A."/>
            <person name="Ohm R."/>
            <person name="Martin F."/>
            <person name="Silar P."/>
            <person name="Natvig D."/>
            <person name="Lalanne C."/>
            <person name="Gautier V."/>
            <person name="Ament-Velasquez S.L."/>
            <person name="Kruys A."/>
            <person name="Hutchinson M.I."/>
            <person name="Powell A.J."/>
            <person name="Barry K."/>
            <person name="Miller A.N."/>
            <person name="Grigoriev I.V."/>
            <person name="Debuchy R."/>
            <person name="Gladieux P."/>
            <person name="Thoren M.H."/>
            <person name="Johannesson H."/>
        </authorList>
    </citation>
    <scope>NUCLEOTIDE SEQUENCE</scope>
    <source>
        <strain evidence="2">CBS 532.94</strain>
    </source>
</reference>